<dbReference type="EMBL" id="MWZD01000008">
    <property type="protein sequence ID" value="PRI12600.1"/>
    <property type="molecule type" value="Genomic_DNA"/>
</dbReference>
<dbReference type="Proteomes" id="UP000238650">
    <property type="component" value="Unassembled WGS sequence"/>
</dbReference>
<dbReference type="InterPro" id="IPR041490">
    <property type="entry name" value="KstR2_TetR_C"/>
</dbReference>
<dbReference type="OrthoDB" id="3237195at2"/>
<evidence type="ECO:0000256" key="4">
    <source>
        <dbReference type="PROSITE-ProRule" id="PRU00335"/>
    </source>
</evidence>
<dbReference type="InterPro" id="IPR009057">
    <property type="entry name" value="Homeodomain-like_sf"/>
</dbReference>
<dbReference type="PROSITE" id="PS01081">
    <property type="entry name" value="HTH_TETR_1"/>
    <property type="match status" value="1"/>
</dbReference>
<keyword evidence="3" id="KW-0804">Transcription</keyword>
<dbReference type="SUPFAM" id="SSF46689">
    <property type="entry name" value="Homeodomain-like"/>
    <property type="match status" value="1"/>
</dbReference>
<proteinExistence type="predicted"/>
<dbReference type="InterPro" id="IPR023772">
    <property type="entry name" value="DNA-bd_HTH_TetR-type_CS"/>
</dbReference>
<keyword evidence="2 4" id="KW-0238">DNA-binding</keyword>
<keyword evidence="1" id="KW-0805">Transcription regulation</keyword>
<dbReference type="InterPro" id="IPR001647">
    <property type="entry name" value="HTH_TetR"/>
</dbReference>
<dbReference type="PROSITE" id="PS50977">
    <property type="entry name" value="HTH_TETR_2"/>
    <property type="match status" value="1"/>
</dbReference>
<evidence type="ECO:0000256" key="2">
    <source>
        <dbReference type="ARBA" id="ARBA00023125"/>
    </source>
</evidence>
<dbReference type="Gene3D" id="1.10.10.60">
    <property type="entry name" value="Homeodomain-like"/>
    <property type="match status" value="1"/>
</dbReference>
<reference evidence="6 7" key="1">
    <citation type="journal article" date="2017" name="New Microbes New Infect">
        <title>Genome sequence of 'Leucobacter massiliensis' sp. nov. isolated from human pharynx after travel to the 2014 Hajj.</title>
        <authorList>
            <person name="Leangapichart T."/>
            <person name="Gautret P."/>
            <person name="Nguyen T.T."/>
            <person name="Armstrong N."/>
            <person name="Rolain J.M."/>
        </authorList>
    </citation>
    <scope>NUCLEOTIDE SEQUENCE [LARGE SCALE GENOMIC DNA]</scope>
    <source>
        <strain evidence="6 7">122RC15</strain>
    </source>
</reference>
<evidence type="ECO:0000313" key="6">
    <source>
        <dbReference type="EMBL" id="PRI12600.1"/>
    </source>
</evidence>
<evidence type="ECO:0000256" key="3">
    <source>
        <dbReference type="ARBA" id="ARBA00023163"/>
    </source>
</evidence>
<feature type="DNA-binding region" description="H-T-H motif" evidence="4">
    <location>
        <begin position="35"/>
        <end position="54"/>
    </location>
</feature>
<dbReference type="PRINTS" id="PR00455">
    <property type="entry name" value="HTHTETR"/>
</dbReference>
<dbReference type="InterPro" id="IPR050109">
    <property type="entry name" value="HTH-type_TetR-like_transc_reg"/>
</dbReference>
<dbReference type="PANTHER" id="PTHR30055:SF234">
    <property type="entry name" value="HTH-TYPE TRANSCRIPTIONAL REGULATOR BETI"/>
    <property type="match status" value="1"/>
</dbReference>
<dbReference type="RefSeq" id="WP_105803925.1">
    <property type="nucleotide sequence ID" value="NZ_MWZD01000008.1"/>
</dbReference>
<dbReference type="Pfam" id="PF00440">
    <property type="entry name" value="TetR_N"/>
    <property type="match status" value="1"/>
</dbReference>
<name>A0A2S9QSN5_9MICO</name>
<sequence length="201" mass="21452">MSTGGRAAQEAPGTRQRILREASLLFWRHGYRGTSTRQIADAVGVQQPSLFHFFPSKRAIMEELLALSLDETLVGARAARAADGPVAARLQRYVFDDLLVIHRGEVVLAGAHASDVVHEPGFEAWAAKLEELAAILQGLVAEGVAAGEFLPIDPVLAQEMIAGVTISHITMTASGRPPASPEELAEQGARFLLRGLTGRPG</sequence>
<gene>
    <name evidence="6" type="ORF">B4915_00600</name>
</gene>
<evidence type="ECO:0000259" key="5">
    <source>
        <dbReference type="PROSITE" id="PS50977"/>
    </source>
</evidence>
<keyword evidence="7" id="KW-1185">Reference proteome</keyword>
<feature type="domain" description="HTH tetR-type" evidence="5">
    <location>
        <begin position="12"/>
        <end position="72"/>
    </location>
</feature>
<dbReference type="PANTHER" id="PTHR30055">
    <property type="entry name" value="HTH-TYPE TRANSCRIPTIONAL REGULATOR RUTR"/>
    <property type="match status" value="1"/>
</dbReference>
<protein>
    <recommendedName>
        <fullName evidence="5">HTH tetR-type domain-containing protein</fullName>
    </recommendedName>
</protein>
<evidence type="ECO:0000313" key="7">
    <source>
        <dbReference type="Proteomes" id="UP000238650"/>
    </source>
</evidence>
<dbReference type="InterPro" id="IPR036271">
    <property type="entry name" value="Tet_transcr_reg_TetR-rel_C_sf"/>
</dbReference>
<dbReference type="Pfam" id="PF17932">
    <property type="entry name" value="TetR_C_24"/>
    <property type="match status" value="1"/>
</dbReference>
<accession>A0A2S9QSN5</accession>
<comment type="caution">
    <text evidence="6">The sequence shown here is derived from an EMBL/GenBank/DDBJ whole genome shotgun (WGS) entry which is preliminary data.</text>
</comment>
<evidence type="ECO:0000256" key="1">
    <source>
        <dbReference type="ARBA" id="ARBA00023015"/>
    </source>
</evidence>
<dbReference type="GO" id="GO:0000976">
    <property type="term" value="F:transcription cis-regulatory region binding"/>
    <property type="evidence" value="ECO:0007669"/>
    <property type="project" value="TreeGrafter"/>
</dbReference>
<dbReference type="GO" id="GO:0003700">
    <property type="term" value="F:DNA-binding transcription factor activity"/>
    <property type="evidence" value="ECO:0007669"/>
    <property type="project" value="TreeGrafter"/>
</dbReference>
<dbReference type="SUPFAM" id="SSF48498">
    <property type="entry name" value="Tetracyclin repressor-like, C-terminal domain"/>
    <property type="match status" value="1"/>
</dbReference>
<organism evidence="6 7">
    <name type="scientific">Leucobacter massiliensis</name>
    <dbReference type="NCBI Taxonomy" id="1686285"/>
    <lineage>
        <taxon>Bacteria</taxon>
        <taxon>Bacillati</taxon>
        <taxon>Actinomycetota</taxon>
        <taxon>Actinomycetes</taxon>
        <taxon>Micrococcales</taxon>
        <taxon>Microbacteriaceae</taxon>
        <taxon>Leucobacter</taxon>
    </lineage>
</organism>
<dbReference type="AlphaFoldDB" id="A0A2S9QSN5"/>
<dbReference type="Gene3D" id="1.10.357.10">
    <property type="entry name" value="Tetracycline Repressor, domain 2"/>
    <property type="match status" value="1"/>
</dbReference>